<evidence type="ECO:0000256" key="1">
    <source>
        <dbReference type="SAM" id="MobiDB-lite"/>
    </source>
</evidence>
<dbReference type="InterPro" id="IPR055303">
    <property type="entry name" value="ATMIN"/>
</dbReference>
<dbReference type="Pfam" id="PF24761">
    <property type="entry name" value="C2H2_ASCIZ_4th"/>
    <property type="match status" value="1"/>
</dbReference>
<dbReference type="GO" id="GO:0045944">
    <property type="term" value="P:positive regulation of transcription by RNA polymerase II"/>
    <property type="evidence" value="ECO:0007669"/>
    <property type="project" value="InterPro"/>
</dbReference>
<dbReference type="GO" id="GO:0000981">
    <property type="term" value="F:DNA-binding transcription factor activity, RNA polymerase II-specific"/>
    <property type="evidence" value="ECO:0007669"/>
    <property type="project" value="TreeGrafter"/>
</dbReference>
<dbReference type="InterPro" id="IPR013087">
    <property type="entry name" value="Znf_C2H2_type"/>
</dbReference>
<dbReference type="PANTHER" id="PTHR46664:SF1">
    <property type="entry name" value="ATM INTERACTOR"/>
    <property type="match status" value="1"/>
</dbReference>
<feature type="compositionally biased region" description="Basic and acidic residues" evidence="1">
    <location>
        <begin position="633"/>
        <end position="643"/>
    </location>
</feature>
<dbReference type="AlphaFoldDB" id="A0AAW1ATM1"/>
<dbReference type="InterPro" id="IPR056545">
    <property type="entry name" value="C2H2_ASCIZ_1st_2nd"/>
</dbReference>
<dbReference type="InterPro" id="IPR007902">
    <property type="entry name" value="Chl4/mis15/CENP-N"/>
</dbReference>
<accession>A0AAW1ATM1</accession>
<sequence>MAPKRRLRNSGGQDPPSKVFIMDETVAEYIRRTVLRIPRSETSKMLASWGFLSETQLQSLKIHHFKENLSQAVVELCEENQATIKEAAELDLIYNYTYQDKKNWIAYQMTKDSEDSVIFSWANFRKKFRYTLLPALKNTTISFKEYEDNAVWIRIAWGTPYTRPNQYKPTYVVYHSQTPYVFIANSRLKSNTSLLFKALLAATSYKDIHEMGLRSHCLDSLKVILFKRFCQNFQTYLPRPLQEKNSALENVDPRIILEDKLEKERIQKVNQETFGDGPQPKLEFAQYKLETEFKSEEISILDADEPFRCMIKFSSPHLLEALRSLGPSGIADAPLSPLLTCITRKARNYFKIREKKDDLSQTNNTFQMNESPPGIRPAASSHVTSSRRKGAGSPFRGRGRRRRRSFPRAPHEYGNRRLSIFMSCPTGSARPVGLGTGARKMAAAAPPPQLQRPPQREAPGLGLGRPRRPAPTRDVRQRPASPRELVTPSVTELSRAVRSNILCTVPGCGKVLPNPPALSMHLSKAHRLQQDGKIYPATRKDLKTLQKYYCCPIEGCPRGPQRPFSQFSLVRQHFMKMHAEKKHKCDKCTNSYGTVWDLKRHVLDCGKTFQCTCGCPYASRTALLSHIYRTQHEIPVEHRDPPSKKRKTETSLSNGLPEDKTTNKPSANICHSRCASMEDLETLETKSTASFDDPSQSYTIQQAQALPKNAPKFLLPKPKMGLVKLPVMQLTQLPIFVAAPNSSVKSVVVAVNDKGSVMSAVHLMPMPVGIMIPALEAETLAFKTPSALSRTKTADGTKPVSTGIQVNLGKAPPHNPVQALEALCYKNGICSTNVQTDLSYVSQSFVPSAAWPPDSSVSSCSQTDLTFSSQMLLPVSVETQTLLPSLKLTSSIAAQTDVLTQACFQPGGISRETQTSKSQKGMGENIHMDQTVTCSNLFSSVNAAFPNSNPMAHPGGPLMAANLGQNMLAQGNRKTDTKCESMLSFSPPTNGILPQQIMTDNQTQTMELLNDLETIFSNNSASHSLDNRSLLTDTHSNPDIPLSSVPTQNAGIDFDLEEFFTASNIQTQTEEAEFGNLNSVPALESLDIETQTDVFSDHATQSYPSRSNSNFLGLEMFDTQTQTDLNFFLDTPYLPLGNILKPSAFLMSADSSNTETQTEMRCPDSEISDHMSESKVQLNSAETQTIDSCLDTLGSLFLTSNETQTVMDDFLLADLAWNTMESQFSSVETQTCAELWSLLQGSDKASS</sequence>
<organism evidence="3 4">
    <name type="scientific">Crotalus adamanteus</name>
    <name type="common">Eastern diamondback rattlesnake</name>
    <dbReference type="NCBI Taxonomy" id="8729"/>
    <lineage>
        <taxon>Eukaryota</taxon>
        <taxon>Metazoa</taxon>
        <taxon>Chordata</taxon>
        <taxon>Craniata</taxon>
        <taxon>Vertebrata</taxon>
        <taxon>Euteleostomi</taxon>
        <taxon>Lepidosauria</taxon>
        <taxon>Squamata</taxon>
        <taxon>Bifurcata</taxon>
        <taxon>Unidentata</taxon>
        <taxon>Episquamata</taxon>
        <taxon>Toxicofera</taxon>
        <taxon>Serpentes</taxon>
        <taxon>Colubroidea</taxon>
        <taxon>Viperidae</taxon>
        <taxon>Crotalinae</taxon>
        <taxon>Crotalus</taxon>
    </lineage>
</organism>
<feature type="region of interest" description="Disordered" evidence="1">
    <location>
        <begin position="358"/>
        <end position="412"/>
    </location>
</feature>
<feature type="domain" description="C2H2-type" evidence="2">
    <location>
        <begin position="503"/>
        <end position="526"/>
    </location>
</feature>
<proteinExistence type="predicted"/>
<dbReference type="GO" id="GO:0005634">
    <property type="term" value="C:nucleus"/>
    <property type="evidence" value="ECO:0007669"/>
    <property type="project" value="TreeGrafter"/>
</dbReference>
<dbReference type="InterPro" id="IPR056381">
    <property type="entry name" value="Znf_C2HC_ASCIZ_3rd"/>
</dbReference>
<dbReference type="SMART" id="SM00355">
    <property type="entry name" value="ZnF_C2H2"/>
    <property type="match status" value="4"/>
</dbReference>
<evidence type="ECO:0000313" key="3">
    <source>
        <dbReference type="EMBL" id="KAK9392826.1"/>
    </source>
</evidence>
<evidence type="ECO:0000313" key="4">
    <source>
        <dbReference type="Proteomes" id="UP001474421"/>
    </source>
</evidence>
<gene>
    <name evidence="3" type="ORF">NXF25_016915</name>
</gene>
<dbReference type="Proteomes" id="UP001474421">
    <property type="component" value="Unassembled WGS sequence"/>
</dbReference>
<dbReference type="Pfam" id="PF05238">
    <property type="entry name" value="CENP-N"/>
    <property type="match status" value="1"/>
</dbReference>
<dbReference type="EMBL" id="JAOTOJ010000015">
    <property type="protein sequence ID" value="KAK9392826.1"/>
    <property type="molecule type" value="Genomic_DNA"/>
</dbReference>
<dbReference type="PROSITE" id="PS00028">
    <property type="entry name" value="ZINC_FINGER_C2H2_1"/>
    <property type="match status" value="1"/>
</dbReference>
<feature type="compositionally biased region" description="Basic residues" evidence="1">
    <location>
        <begin position="397"/>
        <end position="406"/>
    </location>
</feature>
<dbReference type="PANTHER" id="PTHR46664">
    <property type="entry name" value="ATM INTERACTOR"/>
    <property type="match status" value="1"/>
</dbReference>
<comment type="caution">
    <text evidence="3">The sequence shown here is derived from an EMBL/GenBank/DDBJ whole genome shotgun (WGS) entry which is preliminary data.</text>
</comment>
<feature type="compositionally biased region" description="Polar residues" evidence="1">
    <location>
        <begin position="360"/>
        <end position="370"/>
    </location>
</feature>
<dbReference type="Pfam" id="PF24759">
    <property type="entry name" value="C2HC_ASCIZ"/>
    <property type="match status" value="1"/>
</dbReference>
<dbReference type="GO" id="GO:0000976">
    <property type="term" value="F:transcription cis-regulatory region binding"/>
    <property type="evidence" value="ECO:0007669"/>
    <property type="project" value="InterPro"/>
</dbReference>
<name>A0AAW1ATM1_CROAD</name>
<keyword evidence="4" id="KW-1185">Reference proteome</keyword>
<feature type="region of interest" description="Disordered" evidence="1">
    <location>
        <begin position="431"/>
        <end position="489"/>
    </location>
</feature>
<feature type="region of interest" description="Disordered" evidence="1">
    <location>
        <begin position="633"/>
        <end position="667"/>
    </location>
</feature>
<dbReference type="InterPro" id="IPR056380">
    <property type="entry name" value="Znf_C2H2_ASCIZ_4th"/>
</dbReference>
<dbReference type="GO" id="GO:0007059">
    <property type="term" value="P:chromosome segregation"/>
    <property type="evidence" value="ECO:0007669"/>
    <property type="project" value="InterPro"/>
</dbReference>
<protein>
    <submittedName>
        <fullName evidence="3">ATM interactor</fullName>
    </submittedName>
</protein>
<dbReference type="Gene3D" id="3.30.160.60">
    <property type="entry name" value="Classic Zinc Finger"/>
    <property type="match status" value="1"/>
</dbReference>
<reference evidence="3 4" key="1">
    <citation type="journal article" date="2024" name="Proc. Natl. Acad. Sci. U.S.A.">
        <title>The genetic regulatory architecture and epigenomic basis for age-related changes in rattlesnake venom.</title>
        <authorList>
            <person name="Hogan M.P."/>
            <person name="Holding M.L."/>
            <person name="Nystrom G.S."/>
            <person name="Colston T.J."/>
            <person name="Bartlett D.A."/>
            <person name="Mason A.J."/>
            <person name="Ellsworth S.A."/>
            <person name="Rautsaw R.M."/>
            <person name="Lawrence K.C."/>
            <person name="Strickland J.L."/>
            <person name="He B."/>
            <person name="Fraser P."/>
            <person name="Margres M.J."/>
            <person name="Gilbert D.M."/>
            <person name="Gibbs H.L."/>
            <person name="Parkinson C.L."/>
            <person name="Rokyta D.R."/>
        </authorList>
    </citation>
    <scope>NUCLEOTIDE SEQUENCE [LARGE SCALE GENOMIC DNA]</scope>
    <source>
        <strain evidence="3">DRR0105</strain>
    </source>
</reference>
<evidence type="ECO:0000259" key="2">
    <source>
        <dbReference type="PROSITE" id="PS00028"/>
    </source>
</evidence>
<dbReference type="GO" id="GO:0034080">
    <property type="term" value="P:CENP-A containing chromatin assembly"/>
    <property type="evidence" value="ECO:0007669"/>
    <property type="project" value="InterPro"/>
</dbReference>
<dbReference type="Pfam" id="PF24757">
    <property type="entry name" value="C2H2_ASCIZ"/>
    <property type="match status" value="2"/>
</dbReference>